<dbReference type="InterPro" id="IPR003482">
    <property type="entry name" value="Whib"/>
</dbReference>
<evidence type="ECO:0000256" key="1">
    <source>
        <dbReference type="ARBA" id="ARBA00004496"/>
    </source>
</evidence>
<sequence length="110" mass="12168">MNGSGPRPIAALWEWQESAACRGVDSARFFSPAGERGEARRRREQLARAICAECPVREECARFALSIGEEYGIWGGTTDQERIAMLRRPRAKGTRAISAHRVTGHRAEAA</sequence>
<dbReference type="InterPro" id="IPR034768">
    <property type="entry name" value="4FE4S_WBL"/>
</dbReference>
<evidence type="ECO:0000256" key="5">
    <source>
        <dbReference type="ARBA" id="ARBA00022723"/>
    </source>
</evidence>
<keyword evidence="11 12" id="KW-0804">Transcription</keyword>
<feature type="binding site" evidence="12">
    <location>
        <position position="51"/>
    </location>
    <ligand>
        <name>[4Fe-4S] cluster</name>
        <dbReference type="ChEBI" id="CHEBI:49883"/>
    </ligand>
</feature>
<dbReference type="PANTHER" id="PTHR38839">
    <property type="entry name" value="TRANSCRIPTIONAL REGULATOR WHID-RELATED"/>
    <property type="match status" value="1"/>
</dbReference>
<feature type="binding site" evidence="12">
    <location>
        <position position="60"/>
    </location>
    <ligand>
        <name>[4Fe-4S] cluster</name>
        <dbReference type="ChEBI" id="CHEBI:49883"/>
    </ligand>
</feature>
<name>A0ABN2SRP6_9ACTN</name>
<organism evidence="14 15">
    <name type="scientific">Catenulispora subtropica</name>
    <dbReference type="NCBI Taxonomy" id="450798"/>
    <lineage>
        <taxon>Bacteria</taxon>
        <taxon>Bacillati</taxon>
        <taxon>Actinomycetota</taxon>
        <taxon>Actinomycetes</taxon>
        <taxon>Catenulisporales</taxon>
        <taxon>Catenulisporaceae</taxon>
        <taxon>Catenulispora</taxon>
    </lineage>
</organism>
<evidence type="ECO:0000256" key="2">
    <source>
        <dbReference type="ARBA" id="ARBA00006597"/>
    </source>
</evidence>
<dbReference type="Pfam" id="PF02467">
    <property type="entry name" value="Whib"/>
    <property type="match status" value="1"/>
</dbReference>
<comment type="function">
    <text evidence="12">Acts as a transcriptional regulator. Probably redox-responsive. The apo- but not holo-form probably binds DNA.</text>
</comment>
<keyword evidence="3 12" id="KW-0004">4Fe-4S</keyword>
<dbReference type="RefSeq" id="WP_344660850.1">
    <property type="nucleotide sequence ID" value="NZ_BAAAQM010000045.1"/>
</dbReference>
<keyword evidence="15" id="KW-1185">Reference proteome</keyword>
<feature type="binding site" evidence="12">
    <location>
        <position position="54"/>
    </location>
    <ligand>
        <name>[4Fe-4S] cluster</name>
        <dbReference type="ChEBI" id="CHEBI:49883"/>
    </ligand>
</feature>
<dbReference type="PANTHER" id="PTHR38839:SF5">
    <property type="entry name" value="TRANSCRIPTIONAL REGULATOR WHID"/>
    <property type="match status" value="1"/>
</dbReference>
<evidence type="ECO:0000256" key="10">
    <source>
        <dbReference type="ARBA" id="ARBA00023157"/>
    </source>
</evidence>
<keyword evidence="5 12" id="KW-0479">Metal-binding</keyword>
<dbReference type="HAMAP" id="MF_01479">
    <property type="entry name" value="WhiB"/>
    <property type="match status" value="1"/>
</dbReference>
<keyword evidence="6 12" id="KW-0408">Iron</keyword>
<comment type="subcellular location">
    <subcellularLocation>
        <location evidence="1 12">Cytoplasm</location>
    </subcellularLocation>
</comment>
<feature type="binding site" evidence="12">
    <location>
        <position position="21"/>
    </location>
    <ligand>
        <name>[4Fe-4S] cluster</name>
        <dbReference type="ChEBI" id="CHEBI:49883"/>
    </ligand>
</feature>
<evidence type="ECO:0000256" key="3">
    <source>
        <dbReference type="ARBA" id="ARBA00022485"/>
    </source>
</evidence>
<dbReference type="EMBL" id="BAAAQM010000045">
    <property type="protein sequence ID" value="GAA1991389.1"/>
    <property type="molecule type" value="Genomic_DNA"/>
</dbReference>
<evidence type="ECO:0000313" key="15">
    <source>
        <dbReference type="Proteomes" id="UP001499854"/>
    </source>
</evidence>
<keyword evidence="8 12" id="KW-0805">Transcription regulation</keyword>
<evidence type="ECO:0000313" key="14">
    <source>
        <dbReference type="EMBL" id="GAA1991389.1"/>
    </source>
</evidence>
<comment type="caution">
    <text evidence="14">The sequence shown here is derived from an EMBL/GenBank/DDBJ whole genome shotgun (WGS) entry which is preliminary data.</text>
</comment>
<evidence type="ECO:0000256" key="8">
    <source>
        <dbReference type="ARBA" id="ARBA00023015"/>
    </source>
</evidence>
<accession>A0ABN2SRP6</accession>
<evidence type="ECO:0000256" key="9">
    <source>
        <dbReference type="ARBA" id="ARBA00023125"/>
    </source>
</evidence>
<keyword evidence="9 12" id="KW-0238">DNA-binding</keyword>
<protein>
    <recommendedName>
        <fullName evidence="12">Transcriptional regulator WhiB</fullName>
    </recommendedName>
</protein>
<feature type="domain" description="4Fe-4S Wbl-type" evidence="13">
    <location>
        <begin position="20"/>
        <end position="84"/>
    </location>
</feature>
<comment type="similarity">
    <text evidence="2 12">Belongs to the WhiB family.</text>
</comment>
<reference evidence="14 15" key="1">
    <citation type="journal article" date="2019" name="Int. J. Syst. Evol. Microbiol.">
        <title>The Global Catalogue of Microorganisms (GCM) 10K type strain sequencing project: providing services to taxonomists for standard genome sequencing and annotation.</title>
        <authorList>
            <consortium name="The Broad Institute Genomics Platform"/>
            <consortium name="The Broad Institute Genome Sequencing Center for Infectious Disease"/>
            <person name="Wu L."/>
            <person name="Ma J."/>
        </authorList>
    </citation>
    <scope>NUCLEOTIDE SEQUENCE [LARGE SCALE GENOMIC DNA]</scope>
    <source>
        <strain evidence="14 15">JCM 16013</strain>
    </source>
</reference>
<evidence type="ECO:0000256" key="6">
    <source>
        <dbReference type="ARBA" id="ARBA00023004"/>
    </source>
</evidence>
<evidence type="ECO:0000256" key="4">
    <source>
        <dbReference type="ARBA" id="ARBA00022490"/>
    </source>
</evidence>
<dbReference type="Proteomes" id="UP001499854">
    <property type="component" value="Unassembled WGS sequence"/>
</dbReference>
<evidence type="ECO:0000256" key="11">
    <source>
        <dbReference type="ARBA" id="ARBA00023163"/>
    </source>
</evidence>
<comment type="PTM">
    <text evidence="12">Upon Fe-S cluster removal intramolecular disulfide bonds are formed.</text>
</comment>
<keyword evidence="7 12" id="KW-0411">Iron-sulfur</keyword>
<dbReference type="PROSITE" id="PS51674">
    <property type="entry name" value="4FE4S_WBL"/>
    <property type="match status" value="1"/>
</dbReference>
<proteinExistence type="inferred from homology"/>
<comment type="PTM">
    <text evidence="12">The Fe-S cluster can be nitrosylated by nitric oxide (NO).</text>
</comment>
<gene>
    <name evidence="12" type="primary">whiB</name>
    <name evidence="14" type="ORF">GCM10009838_63610</name>
</gene>
<keyword evidence="10 12" id="KW-1015">Disulfide bond</keyword>
<keyword evidence="4 12" id="KW-0963">Cytoplasm</keyword>
<comment type="cofactor">
    <cofactor evidence="12">
        <name>[4Fe-4S] cluster</name>
        <dbReference type="ChEBI" id="CHEBI:49883"/>
    </cofactor>
    <text evidence="12">Binds 1 [4Fe-4S] cluster per subunit. Following nitrosylation of the [4Fe-4S] cluster binds 1 [4Fe-8(NO)] cluster per subunit.</text>
</comment>
<evidence type="ECO:0000256" key="7">
    <source>
        <dbReference type="ARBA" id="ARBA00023014"/>
    </source>
</evidence>
<evidence type="ECO:0000256" key="12">
    <source>
        <dbReference type="HAMAP-Rule" id="MF_01479"/>
    </source>
</evidence>
<evidence type="ECO:0000259" key="13">
    <source>
        <dbReference type="PROSITE" id="PS51674"/>
    </source>
</evidence>